<protein>
    <submittedName>
        <fullName evidence="1">Uncharacterized protein</fullName>
    </submittedName>
</protein>
<dbReference type="Proteomes" id="UP000220639">
    <property type="component" value="Unassembled WGS sequence"/>
</dbReference>
<name>A0A285AWT9_9ENTR</name>
<evidence type="ECO:0000313" key="1">
    <source>
        <dbReference type="EMBL" id="SNU33106.1"/>
    </source>
</evidence>
<gene>
    <name evidence="1" type="ORF">KOSB73_180057</name>
</gene>
<accession>A0A285AWT9</accession>
<organism evidence="1 2">
    <name type="scientific">Klebsiella grimontii</name>
    <dbReference type="NCBI Taxonomy" id="2058152"/>
    <lineage>
        <taxon>Bacteria</taxon>
        <taxon>Pseudomonadati</taxon>
        <taxon>Pseudomonadota</taxon>
        <taxon>Gammaproteobacteria</taxon>
        <taxon>Enterobacterales</taxon>
        <taxon>Enterobacteriaceae</taxon>
        <taxon>Klebsiella/Raoultella group</taxon>
        <taxon>Klebsiella</taxon>
    </lineage>
</organism>
<evidence type="ECO:0000313" key="2">
    <source>
        <dbReference type="Proteomes" id="UP000220639"/>
    </source>
</evidence>
<dbReference type="EMBL" id="FZTC01000010">
    <property type="protein sequence ID" value="SNU33106.1"/>
    <property type="molecule type" value="Genomic_DNA"/>
</dbReference>
<proteinExistence type="predicted"/>
<sequence length="58" mass="6373">MQNHFAQAVLCLVARDEPSNDYCATDRYTVSNGLVLVSADYHGHLAPCLPVKTGFLLH</sequence>
<dbReference type="AlphaFoldDB" id="A0A285AWT9"/>
<reference evidence="2" key="1">
    <citation type="submission" date="2017-08" db="EMBL/GenBank/DDBJ databases">
        <authorList>
            <person name="Brisse S."/>
        </authorList>
    </citation>
    <scope>NUCLEOTIDE SEQUENCE [LARGE SCALE GENOMIC DNA]</scope>
    <source>
        <strain evidence="2">06D021</strain>
    </source>
</reference>